<organism evidence="1 2">
    <name type="scientific">Mya arenaria</name>
    <name type="common">Soft-shell clam</name>
    <dbReference type="NCBI Taxonomy" id="6604"/>
    <lineage>
        <taxon>Eukaryota</taxon>
        <taxon>Metazoa</taxon>
        <taxon>Spiralia</taxon>
        <taxon>Lophotrochozoa</taxon>
        <taxon>Mollusca</taxon>
        <taxon>Bivalvia</taxon>
        <taxon>Autobranchia</taxon>
        <taxon>Heteroconchia</taxon>
        <taxon>Euheterodonta</taxon>
        <taxon>Imparidentia</taxon>
        <taxon>Neoheterodontei</taxon>
        <taxon>Myida</taxon>
        <taxon>Myoidea</taxon>
        <taxon>Myidae</taxon>
        <taxon>Mya</taxon>
    </lineage>
</organism>
<accession>A0ABY7FWV9</accession>
<proteinExistence type="predicted"/>
<reference evidence="1" key="1">
    <citation type="submission" date="2022-11" db="EMBL/GenBank/DDBJ databases">
        <title>Centuries of genome instability and evolution in soft-shell clam transmissible cancer (bioRxiv).</title>
        <authorList>
            <person name="Hart S.F.M."/>
            <person name="Yonemitsu M.A."/>
            <person name="Giersch R.M."/>
            <person name="Beal B.F."/>
            <person name="Arriagada G."/>
            <person name="Davis B.W."/>
            <person name="Ostrander E.A."/>
            <person name="Goff S.P."/>
            <person name="Metzger M.J."/>
        </authorList>
    </citation>
    <scope>NUCLEOTIDE SEQUENCE</scope>
    <source>
        <strain evidence="1">MELC-2E11</strain>
        <tissue evidence="1">Siphon/mantle</tissue>
    </source>
</reference>
<dbReference type="Proteomes" id="UP001164746">
    <property type="component" value="Chromosome 14"/>
</dbReference>
<dbReference type="Gene3D" id="3.40.630.30">
    <property type="match status" value="1"/>
</dbReference>
<evidence type="ECO:0008006" key="3">
    <source>
        <dbReference type="Google" id="ProtNLM"/>
    </source>
</evidence>
<dbReference type="EMBL" id="CP111025">
    <property type="protein sequence ID" value="WAR26695.1"/>
    <property type="molecule type" value="Genomic_DNA"/>
</dbReference>
<dbReference type="PANTHER" id="PTHR20905">
    <property type="entry name" value="N-ACETYLTRANSFERASE-RELATED"/>
    <property type="match status" value="1"/>
</dbReference>
<evidence type="ECO:0000313" key="2">
    <source>
        <dbReference type="Proteomes" id="UP001164746"/>
    </source>
</evidence>
<dbReference type="InterPro" id="IPR016181">
    <property type="entry name" value="Acyl_CoA_acyltransferase"/>
</dbReference>
<keyword evidence="2" id="KW-1185">Reference proteome</keyword>
<gene>
    <name evidence="1" type="ORF">MAR_012399</name>
</gene>
<sequence>MGNHFVPDEPISKSIGVVWDEDFEKLTYMNLIDNISLAAISRESDEMMGVRISGFWRRSDGLTDLSWMKEGGDTKNLFTFITHREAELDFFNRYNVEEAFHFYCLGVRRNYRHHHVGEHLLQGATEFAKALGFPAVKGEGTGPYSQRIYEHSGFEIAMTMPYDRYFVNGRAIAEGTGDIKMTKVYVKKF</sequence>
<dbReference type="SUPFAM" id="SSF55729">
    <property type="entry name" value="Acyl-CoA N-acyltransferases (Nat)"/>
    <property type="match status" value="1"/>
</dbReference>
<dbReference type="CDD" id="cd04301">
    <property type="entry name" value="NAT_SF"/>
    <property type="match status" value="1"/>
</dbReference>
<name>A0ABY7FWV9_MYAAR</name>
<protein>
    <recommendedName>
        <fullName evidence="3">N-acetyltransferase domain-containing protein</fullName>
    </recommendedName>
</protein>
<dbReference type="PANTHER" id="PTHR20905:SF1">
    <property type="entry name" value="AT07410P-RELATED"/>
    <property type="match status" value="1"/>
</dbReference>
<evidence type="ECO:0000313" key="1">
    <source>
        <dbReference type="EMBL" id="WAR26695.1"/>
    </source>
</evidence>